<dbReference type="SUPFAM" id="SSF52518">
    <property type="entry name" value="Thiamin diphosphate-binding fold (THDP-binding)"/>
    <property type="match status" value="1"/>
</dbReference>
<evidence type="ECO:0000259" key="2">
    <source>
        <dbReference type="Pfam" id="PF02775"/>
    </source>
</evidence>
<proteinExistence type="predicted"/>
<accession>A0A2N3G749</accession>
<dbReference type="NCBIfam" id="NF008819">
    <property type="entry name" value="PRK11865.1"/>
    <property type="match status" value="1"/>
</dbReference>
<dbReference type="InterPro" id="IPR011766">
    <property type="entry name" value="TPP_enzyme_TPP-bd"/>
</dbReference>
<organism evidence="3 4">
    <name type="scientific">Candidatus Anoxymicrobium japonicum</name>
    <dbReference type="NCBI Taxonomy" id="2013648"/>
    <lineage>
        <taxon>Bacteria</taxon>
        <taxon>Bacillati</taxon>
        <taxon>Actinomycetota</taxon>
        <taxon>Candidatus Geothermincolia</taxon>
        <taxon>Candidatus Geothermincolales</taxon>
        <taxon>Candidatus Anoxymicrobiaceae</taxon>
        <taxon>Candidatus Anoxymicrobium</taxon>
    </lineage>
</organism>
<reference evidence="3 4" key="1">
    <citation type="journal article" date="2017" name="ISME J.">
        <title>Potential for microbial H2 and metal transformations associated with novel bacteria and archaea in deep terrestrial subsurface sediments.</title>
        <authorList>
            <person name="Hernsdorf A.W."/>
            <person name="Amano Y."/>
            <person name="Miyakawa K."/>
            <person name="Ise K."/>
            <person name="Suzuki Y."/>
            <person name="Anantharaman K."/>
            <person name="Probst A."/>
            <person name="Burstein D."/>
            <person name="Thomas B.C."/>
            <person name="Banfield J.F."/>
        </authorList>
    </citation>
    <scope>NUCLEOTIDE SEQUENCE [LARGE SCALE GENOMIC DNA]</scope>
    <source>
        <strain evidence="3">HGW-Actinobacteria-3</strain>
    </source>
</reference>
<evidence type="ECO:0000313" key="3">
    <source>
        <dbReference type="EMBL" id="PKQ28555.1"/>
    </source>
</evidence>
<evidence type="ECO:0000313" key="4">
    <source>
        <dbReference type="Proteomes" id="UP000233654"/>
    </source>
</evidence>
<dbReference type="AlphaFoldDB" id="A0A2N3G749"/>
<dbReference type="EMBL" id="PHEX01000012">
    <property type="protein sequence ID" value="PKQ28555.1"/>
    <property type="molecule type" value="Genomic_DNA"/>
</dbReference>
<feature type="domain" description="Thiamine pyrophosphate enzyme TPP-binding" evidence="2">
    <location>
        <begin position="53"/>
        <end position="221"/>
    </location>
</feature>
<sequence length="313" mass="34120">MAQDGNVNFIPRLLPPRELFAEGHRACQGCGEALALRQIMKVAGPNTIVCSATGCMEIITSPYPESAWRVPWIHVAFENAAAVASGVEAGIKILKKKGRYADGKVNVLAIGGDGGTADIGLQALSGALERGHDFTYICTDNEAYMNTGIQRSSATPWGASTTTSPKGKESIGQITQKKNLPMIVAAHDIPYLATACPSYPLDLMDKTRKALATEGPTYLHVLSPCPTGWRHAIDMAVEMGRLAVQTGVFPLYEIENGRLKMNMLMEKRAPVIDYLKPQGRFRHLKADQVEKIQQGVDKYYASLTYRARCDHNA</sequence>
<name>A0A2N3G749_9ACTN</name>
<keyword evidence="3" id="KW-0670">Pyruvate</keyword>
<dbReference type="InterPro" id="IPR051479">
    <property type="entry name" value="PorB-like"/>
</dbReference>
<dbReference type="InterPro" id="IPR029061">
    <property type="entry name" value="THDP-binding"/>
</dbReference>
<comment type="caution">
    <text evidence="3">The sequence shown here is derived from an EMBL/GenBank/DDBJ whole genome shotgun (WGS) entry which is preliminary data.</text>
</comment>
<dbReference type="PANTHER" id="PTHR42897:SF2">
    <property type="entry name" value="PYRUVATE SYNTHASE SUBUNIT PORB"/>
    <property type="match status" value="1"/>
</dbReference>
<protein>
    <submittedName>
        <fullName evidence="3">Pyruvate ferredoxin oxidoreductase</fullName>
    </submittedName>
</protein>
<dbReference type="CDD" id="cd03376">
    <property type="entry name" value="TPP_PFOR_porB_like"/>
    <property type="match status" value="1"/>
</dbReference>
<dbReference type="GO" id="GO:0030976">
    <property type="term" value="F:thiamine pyrophosphate binding"/>
    <property type="evidence" value="ECO:0007669"/>
    <property type="project" value="InterPro"/>
</dbReference>
<keyword evidence="1" id="KW-0560">Oxidoreductase</keyword>
<dbReference type="Gene3D" id="3.40.50.970">
    <property type="match status" value="2"/>
</dbReference>
<dbReference type="Proteomes" id="UP000233654">
    <property type="component" value="Unassembled WGS sequence"/>
</dbReference>
<dbReference type="Pfam" id="PF02775">
    <property type="entry name" value="TPP_enzyme_C"/>
    <property type="match status" value="1"/>
</dbReference>
<dbReference type="GO" id="GO:0016491">
    <property type="term" value="F:oxidoreductase activity"/>
    <property type="evidence" value="ECO:0007669"/>
    <property type="project" value="UniProtKB-KW"/>
</dbReference>
<dbReference type="PANTHER" id="PTHR42897">
    <property type="entry name" value="PYRUVATE SYNTHASE SUBUNIT PORB"/>
    <property type="match status" value="1"/>
</dbReference>
<dbReference type="GO" id="GO:0000287">
    <property type="term" value="F:magnesium ion binding"/>
    <property type="evidence" value="ECO:0007669"/>
    <property type="project" value="UniProtKB-ARBA"/>
</dbReference>
<gene>
    <name evidence="3" type="ORF">CVT63_02145</name>
</gene>
<evidence type="ECO:0000256" key="1">
    <source>
        <dbReference type="ARBA" id="ARBA00023002"/>
    </source>
</evidence>